<evidence type="ECO:0000259" key="1">
    <source>
        <dbReference type="Pfam" id="PF13648"/>
    </source>
</evidence>
<name>A0A1M6TDP2_9FLAO</name>
<dbReference type="PROSITE" id="PS51257">
    <property type="entry name" value="PROKAR_LIPOPROTEIN"/>
    <property type="match status" value="1"/>
</dbReference>
<dbReference type="OrthoDB" id="1452258at2"/>
<dbReference type="RefSeq" id="WP_072878149.1">
    <property type="nucleotide sequence ID" value="NZ_FOKU01000003.1"/>
</dbReference>
<dbReference type="AlphaFoldDB" id="A0A1M6TDP2"/>
<organism evidence="3 4">
    <name type="scientific">Flagellimonas taeanensis</name>
    <dbReference type="NCBI Taxonomy" id="1005926"/>
    <lineage>
        <taxon>Bacteria</taxon>
        <taxon>Pseudomonadati</taxon>
        <taxon>Bacteroidota</taxon>
        <taxon>Flavobacteriia</taxon>
        <taxon>Flavobacteriales</taxon>
        <taxon>Flavobacteriaceae</taxon>
        <taxon>Flagellimonas</taxon>
    </lineage>
</organism>
<keyword evidence="5" id="KW-1185">Reference proteome</keyword>
<sequence>MIKRFYILLLASALIISCSSDDGESDGSSIVGTWDAIEFNMGEAVDLNEDGTASDNLLDELDCFASTVTFTAEGGYSTATTGIYFEASESDFFITCDGVETTSGTYTLDGNTLVTIDEDGEVESTVTVTKDRLVVTGEDDDFGQVTLVFERRD</sequence>
<protein>
    <submittedName>
        <fullName evidence="3">Lipocalin-like domain-containing protein</fullName>
    </submittedName>
</protein>
<dbReference type="EMBL" id="FRAT01000003">
    <property type="protein sequence ID" value="SHK55083.1"/>
    <property type="molecule type" value="Genomic_DNA"/>
</dbReference>
<dbReference type="Proteomes" id="UP000198940">
    <property type="component" value="Unassembled WGS sequence"/>
</dbReference>
<evidence type="ECO:0000313" key="3">
    <source>
        <dbReference type="EMBL" id="SHK55083.1"/>
    </source>
</evidence>
<reference evidence="3 4" key="1">
    <citation type="submission" date="2016-11" db="EMBL/GenBank/DDBJ databases">
        <authorList>
            <person name="Varghese N."/>
            <person name="Submissions S."/>
        </authorList>
    </citation>
    <scope>NUCLEOTIDE SEQUENCE [LARGE SCALE GENOMIC DNA]</scope>
    <source>
        <strain evidence="3 4">CGMCC 1.12174</strain>
        <strain evidence="2 5">DSM 26351</strain>
    </source>
</reference>
<evidence type="ECO:0000313" key="4">
    <source>
        <dbReference type="Proteomes" id="UP000184031"/>
    </source>
</evidence>
<evidence type="ECO:0000313" key="2">
    <source>
        <dbReference type="EMBL" id="SFB87487.1"/>
    </source>
</evidence>
<evidence type="ECO:0000313" key="5">
    <source>
        <dbReference type="Proteomes" id="UP000198940"/>
    </source>
</evidence>
<dbReference type="InterPro" id="IPR024311">
    <property type="entry name" value="Lipocalin-like"/>
</dbReference>
<feature type="domain" description="Lipocalin-like" evidence="1">
    <location>
        <begin position="30"/>
        <end position="134"/>
    </location>
</feature>
<proteinExistence type="predicted"/>
<dbReference type="EMBL" id="FOKU01000003">
    <property type="protein sequence ID" value="SFB87487.1"/>
    <property type="molecule type" value="Genomic_DNA"/>
</dbReference>
<gene>
    <name evidence="2" type="ORF">SAMN04487891_103170</name>
    <name evidence="3" type="ORF">SAMN05216293_1332</name>
</gene>
<accession>A0A1M6TDP2</accession>
<dbReference type="Proteomes" id="UP000184031">
    <property type="component" value="Unassembled WGS sequence"/>
</dbReference>
<comment type="caution">
    <text evidence="3">The sequence shown here is derived from an EMBL/GenBank/DDBJ whole genome shotgun (WGS) entry which is preliminary data.</text>
</comment>
<dbReference type="Pfam" id="PF13648">
    <property type="entry name" value="Lipocalin_4"/>
    <property type="match status" value="1"/>
</dbReference>